<evidence type="ECO:0000256" key="1">
    <source>
        <dbReference type="ARBA" id="ARBA00022741"/>
    </source>
</evidence>
<sequence length="658" mass="74398">MNKKYPEFLEPYLRDAIAIPDPEALSAILGIKRREAEKVVIRTKEDLAGYKVRSVFCTKETRELEKELLKILSSYATTKNGKDRVLTLTPSLSREELQTRFKDVRESRELEEQLGGAKIARVREIISGAAIERMSFGQSPLIAIRRRGIEAELKEFYGEFVQVEFLDSTDKARELLQKKNILLLIGEGDAEEDVLDEPGTINIDINNLSEPCEIYPEFVINSFVAKKQAIEAIITLLTEFATLKDSYLFKGIPVDVLEDVLELVEKIEAERSKGETSFDDLIYRYEEELNKEAERIMRSSGGVEEFKGYLEEVLVNMVDALMLTGEDRDVLRECAYENLDSGLPFEFSRVPLQRLRQGYNRKKAERRYYKLREFANQLERHRAQVSTAIKKIFYLDFILGVMQFSRDFKLNMPELSEEGLGVIMGRNIFLVSEELSGGEPVVPISYSIGKTDLGIFGATPHPVAILTGANSGGKTSLLIMLATSVILTELGLPVPAERAEIPLTPLYLYRRKMIKKTGSFEYSMRALSRIFMREGAKVVLIDELEALTEPGAMGRIMAAILNYMPKDTIAVVITHLIHELLPHISMEKVRVDGIESEGLDAAGNIIVDRQPMFSHIGSSTPELVIKKLLGRVKKKELKTVYEEIIKVLEVERGEVGLK</sequence>
<reference evidence="5" key="1">
    <citation type="submission" date="2020-06" db="EMBL/GenBank/DDBJ databases">
        <title>Unique genomic features of the anaerobic methanotrophic archaea.</title>
        <authorList>
            <person name="Chadwick G.L."/>
            <person name="Skennerton C.T."/>
            <person name="Laso-Perez R."/>
            <person name="Leu A.O."/>
            <person name="Speth D.R."/>
            <person name="Yu H."/>
            <person name="Morgan-Lang C."/>
            <person name="Hatzenpichler R."/>
            <person name="Goudeau D."/>
            <person name="Malmstrom R."/>
            <person name="Brazelton W.J."/>
            <person name="Woyke T."/>
            <person name="Hallam S.J."/>
            <person name="Tyson G.W."/>
            <person name="Wegener G."/>
            <person name="Boetius A."/>
            <person name="Orphan V."/>
        </authorList>
    </citation>
    <scope>NUCLEOTIDE SEQUENCE</scope>
</reference>
<accession>A0A7G9YY11</accession>
<dbReference type="Gene3D" id="3.40.50.300">
    <property type="entry name" value="P-loop containing nucleotide triphosphate hydrolases"/>
    <property type="match status" value="1"/>
</dbReference>
<dbReference type="InterPro" id="IPR027417">
    <property type="entry name" value="P-loop_NTPase"/>
</dbReference>
<evidence type="ECO:0000259" key="4">
    <source>
        <dbReference type="SMART" id="SM00534"/>
    </source>
</evidence>
<dbReference type="GO" id="GO:0030983">
    <property type="term" value="F:mismatched DNA binding"/>
    <property type="evidence" value="ECO:0007669"/>
    <property type="project" value="InterPro"/>
</dbReference>
<gene>
    <name evidence="5" type="primary">mutS2</name>
    <name evidence="5" type="ORF">PANBHIFL_00010</name>
</gene>
<dbReference type="InterPro" id="IPR000432">
    <property type="entry name" value="DNA_mismatch_repair_MutS_C"/>
</dbReference>
<evidence type="ECO:0000256" key="2">
    <source>
        <dbReference type="ARBA" id="ARBA00022840"/>
    </source>
</evidence>
<name>A0A7G9YY11_9EURY</name>
<evidence type="ECO:0000256" key="3">
    <source>
        <dbReference type="ARBA" id="ARBA00023125"/>
    </source>
</evidence>
<keyword evidence="1" id="KW-0547">Nucleotide-binding</keyword>
<proteinExistence type="predicted"/>
<dbReference type="PANTHER" id="PTHR11361:SF125">
    <property type="entry name" value="DNA-BINDING PROTEIN MUTS2"/>
    <property type="match status" value="1"/>
</dbReference>
<dbReference type="GO" id="GO:0140664">
    <property type="term" value="F:ATP-dependent DNA damage sensor activity"/>
    <property type="evidence" value="ECO:0007669"/>
    <property type="project" value="InterPro"/>
</dbReference>
<feature type="domain" description="DNA mismatch repair proteins mutS family" evidence="4">
    <location>
        <begin position="461"/>
        <end position="637"/>
    </location>
</feature>
<evidence type="ECO:0000313" key="5">
    <source>
        <dbReference type="EMBL" id="QNO52895.1"/>
    </source>
</evidence>
<dbReference type="EMBL" id="MT631525">
    <property type="protein sequence ID" value="QNO52895.1"/>
    <property type="molecule type" value="Genomic_DNA"/>
</dbReference>
<dbReference type="InterPro" id="IPR045076">
    <property type="entry name" value="MutS"/>
</dbReference>
<protein>
    <submittedName>
        <fullName evidence="5">DNA-binding protein MutS2</fullName>
    </submittedName>
</protein>
<organism evidence="5">
    <name type="scientific">Candidatus Methanophagaceae archaeon ANME-1 ERB6</name>
    <dbReference type="NCBI Taxonomy" id="2759912"/>
    <lineage>
        <taxon>Archaea</taxon>
        <taxon>Methanobacteriati</taxon>
        <taxon>Methanobacteriota</taxon>
        <taxon>Stenosarchaea group</taxon>
        <taxon>Methanomicrobia</taxon>
        <taxon>Candidatus Methanophagales</taxon>
        <taxon>Candidatus Methanophagaceae</taxon>
    </lineage>
</organism>
<keyword evidence="2" id="KW-0067">ATP-binding</keyword>
<dbReference type="SMART" id="SM00534">
    <property type="entry name" value="MUTSac"/>
    <property type="match status" value="1"/>
</dbReference>
<keyword evidence="3 5" id="KW-0238">DNA-binding</keyword>
<dbReference type="SUPFAM" id="SSF52540">
    <property type="entry name" value="P-loop containing nucleoside triphosphate hydrolases"/>
    <property type="match status" value="1"/>
</dbReference>
<dbReference type="GO" id="GO:0006298">
    <property type="term" value="P:mismatch repair"/>
    <property type="evidence" value="ECO:0007669"/>
    <property type="project" value="InterPro"/>
</dbReference>
<dbReference type="PANTHER" id="PTHR11361">
    <property type="entry name" value="DNA MISMATCH REPAIR PROTEIN MUTS FAMILY MEMBER"/>
    <property type="match status" value="1"/>
</dbReference>
<dbReference type="AlphaFoldDB" id="A0A7G9YY11"/>
<dbReference type="GO" id="GO:0005524">
    <property type="term" value="F:ATP binding"/>
    <property type="evidence" value="ECO:0007669"/>
    <property type="project" value="UniProtKB-KW"/>
</dbReference>